<evidence type="ECO:0000313" key="1">
    <source>
        <dbReference type="EMBL" id="AIQ59065.1"/>
    </source>
</evidence>
<reference evidence="1" key="1">
    <citation type="submission" date="2014-08" db="EMBL/GenBank/DDBJ databases">
        <title>Comparative genomics of the Paenibacillus odorifer group.</title>
        <authorList>
            <person name="den Bakker H.C."/>
            <person name="Tsai Y.-C.Y.-C."/>
            <person name="Martin N."/>
            <person name="Korlach J."/>
            <person name="Wiedmann M."/>
        </authorList>
    </citation>
    <scope>NUCLEOTIDE SEQUENCE [LARGE SCALE GENOMIC DNA]</scope>
    <source>
        <strain evidence="1">DSM 13188</strain>
    </source>
</reference>
<keyword evidence="2" id="KW-1185">Reference proteome</keyword>
<dbReference type="AlphaFoldDB" id="A0A089LG39"/>
<sequence>MRYTHNAELNTPIYPNKSQTGAGSFCTVLVFLVLKFTNLQNPKGEKESSGESSKQRTLVAVHAAIALHKMKEARAE</sequence>
<name>A0A089LG39_PAEBO</name>
<accession>A0A089LG39</accession>
<dbReference type="EMBL" id="CP009285">
    <property type="protein sequence ID" value="AIQ59065.1"/>
    <property type="molecule type" value="Genomic_DNA"/>
</dbReference>
<protein>
    <submittedName>
        <fullName evidence="1">Uncharacterized protein</fullName>
    </submittedName>
</protein>
<dbReference type="Proteomes" id="UP000029518">
    <property type="component" value="Chromosome"/>
</dbReference>
<gene>
    <name evidence="1" type="ORF">PBOR_20600</name>
</gene>
<dbReference type="KEGG" id="pbd:PBOR_20600"/>
<organism evidence="1 2">
    <name type="scientific">Paenibacillus borealis</name>
    <dbReference type="NCBI Taxonomy" id="160799"/>
    <lineage>
        <taxon>Bacteria</taxon>
        <taxon>Bacillati</taxon>
        <taxon>Bacillota</taxon>
        <taxon>Bacilli</taxon>
        <taxon>Bacillales</taxon>
        <taxon>Paenibacillaceae</taxon>
        <taxon>Paenibacillus</taxon>
    </lineage>
</organism>
<dbReference type="HOGENOM" id="CLU_2651010_0_0_9"/>
<evidence type="ECO:0000313" key="2">
    <source>
        <dbReference type="Proteomes" id="UP000029518"/>
    </source>
</evidence>
<proteinExistence type="predicted"/>